<dbReference type="AlphaFoldDB" id="A0A0F5QFN4"/>
<organism evidence="1 2">
    <name type="scientific">Devosia epidermidihirudinis</name>
    <dbReference type="NCBI Taxonomy" id="1293439"/>
    <lineage>
        <taxon>Bacteria</taxon>
        <taxon>Pseudomonadati</taxon>
        <taxon>Pseudomonadota</taxon>
        <taxon>Alphaproteobacteria</taxon>
        <taxon>Hyphomicrobiales</taxon>
        <taxon>Devosiaceae</taxon>
        <taxon>Devosia</taxon>
    </lineage>
</organism>
<keyword evidence="2" id="KW-1185">Reference proteome</keyword>
<dbReference type="PATRIC" id="fig|1293439.3.peg.1186"/>
<dbReference type="EMBL" id="LANJ01000012">
    <property type="protein sequence ID" value="KKC38834.1"/>
    <property type="molecule type" value="Genomic_DNA"/>
</dbReference>
<sequence>MLLSPAFADTRKRLLEFCDLAVKGLSRMAMSGMRFPHTMRSIGNRNGSGTKAEGDNLRYTINVAQGLLWTPISTQRRILGGKTAAELALSCISRAARSDDTGAIALAAWAAAETAGVYAKGLLDLLENALRPGASVETVSCAWTLTAALAARHLGDTRELEKLATDRLLASQSDSGLFPHVTPTSAAGWGRSHVGCFADQVYSIQALARLGYVDRDDRAMRASEACAARIVALQGPAGQWWWHYDTRDGSVVEGYPVYSVHQHAMAPMALLDLQEAGGADHRDALAKGLKWIDERPETKEAMVSVEDGVIWRKVGRSEPPKLVRTISAATTAIKTGWHLPGLDVTMPPGKVDRECRPYEFGWMLYAWRSRGVVQQLRANT</sequence>
<dbReference type="Proteomes" id="UP000033411">
    <property type="component" value="Unassembled WGS sequence"/>
</dbReference>
<proteinExistence type="predicted"/>
<evidence type="ECO:0008006" key="3">
    <source>
        <dbReference type="Google" id="ProtNLM"/>
    </source>
</evidence>
<gene>
    <name evidence="1" type="ORF">WH87_08080</name>
</gene>
<accession>A0A0F5QFN4</accession>
<evidence type="ECO:0000313" key="2">
    <source>
        <dbReference type="Proteomes" id="UP000033411"/>
    </source>
</evidence>
<dbReference type="InterPro" id="IPR008930">
    <property type="entry name" value="Terpenoid_cyclase/PrenylTrfase"/>
</dbReference>
<comment type="caution">
    <text evidence="1">The sequence shown here is derived from an EMBL/GenBank/DDBJ whole genome shotgun (WGS) entry which is preliminary data.</text>
</comment>
<protein>
    <recommendedName>
        <fullName evidence="3">Squalene cyclase C-terminal domain-containing protein</fullName>
    </recommendedName>
</protein>
<dbReference type="RefSeq" id="WP_046140348.1">
    <property type="nucleotide sequence ID" value="NZ_LANJ01000012.1"/>
</dbReference>
<dbReference type="OrthoDB" id="7254827at2"/>
<reference evidence="1 2" key="1">
    <citation type="submission" date="2015-03" db="EMBL/GenBank/DDBJ databases">
        <authorList>
            <person name="Lepp D."/>
            <person name="Hassan Y.I."/>
            <person name="Li X.-Z."/>
            <person name="Zhou T."/>
        </authorList>
    </citation>
    <scope>NUCLEOTIDE SEQUENCE [LARGE SCALE GENOMIC DNA]</scope>
    <source>
        <strain evidence="1 2">E84</strain>
    </source>
</reference>
<dbReference type="SUPFAM" id="SSF48239">
    <property type="entry name" value="Terpenoid cyclases/Protein prenyltransferases"/>
    <property type="match status" value="1"/>
</dbReference>
<evidence type="ECO:0000313" key="1">
    <source>
        <dbReference type="EMBL" id="KKC38834.1"/>
    </source>
</evidence>
<name>A0A0F5QFN4_9HYPH</name>
<dbReference type="Gene3D" id="1.50.10.20">
    <property type="match status" value="1"/>
</dbReference>